<dbReference type="InterPro" id="IPR036188">
    <property type="entry name" value="FAD/NAD-bd_sf"/>
</dbReference>
<evidence type="ECO:0000256" key="4">
    <source>
        <dbReference type="ARBA" id="ARBA00023002"/>
    </source>
</evidence>
<dbReference type="PANTHER" id="PTHR42877:SF4">
    <property type="entry name" value="FAD_NAD(P)-BINDING DOMAIN-CONTAINING PROTEIN-RELATED"/>
    <property type="match status" value="1"/>
</dbReference>
<feature type="region of interest" description="Disordered" evidence="5">
    <location>
        <begin position="1"/>
        <end position="24"/>
    </location>
</feature>
<keyword evidence="2" id="KW-0285">Flavoprotein</keyword>
<dbReference type="PANTHER" id="PTHR42877">
    <property type="entry name" value="L-ORNITHINE N(5)-MONOOXYGENASE-RELATED"/>
    <property type="match status" value="1"/>
</dbReference>
<keyword evidence="3" id="KW-0274">FAD</keyword>
<comment type="caution">
    <text evidence="6">The sequence shown here is derived from an EMBL/GenBank/DDBJ whole genome shotgun (WGS) entry which is preliminary data.</text>
</comment>
<proteinExistence type="inferred from homology"/>
<sequence>MSPTHPEAQPAPSDNPRGSFVPSRDFTDVDLDRALSDANLPYLLGSLALLTGNDRWISAPFLPSAPKDLGNNDSGGFDEETGRAIRLAASAILRDWRDGSTDFPAAPPTPERLTHILSVMLSDRIPSDYGTLLGEEMGIYARYTAPAAPVDPEFRVIIIGAGISGLAMAVRLEQSGIDYLLIDKNDAAGGTWHENVYPGCGVDTPSYLYSLSFDPKPDWSSHFAPQSELAEYWNTLARKHNVLAHTRFGTEVSTAAYDEDAFVWNVTVRAADGSGNEETLTANAVVSAVGLLNQPSIPDLPGLADFEGPALHTARWDQNLDLTGKRVAVIGTGASSMQFVPAVSEIAAEVRVFQRTPQWSMPHPLKGKAVDDSTHFLNSHVPYYLAWHRAALFWRMGDKVWRLLQVDPEYPHLGRAVNKANDRLRAGLTAFIEHELDGRPDLLAKALPDYPPYGKRLLIDANWFKTLRRENVDLVTDGVEQITADGVRTVDGTHYAADVLVLATGFKAVDVLASLEVRGRAGKTLQEVWGEGDGRAYLGITVPGFPNFFCLYGPNTNTGHGGTVIAGTEMQVQHVSALLAAMIDDDVAEIEVRADIHDEYNSELDKALAQTVWDFGGTSTYYRNKRGRIVTNSPWKYIDYWKRVHEPRLGEFRLTSRRPVAESSSAPAGHADQI</sequence>
<dbReference type="Pfam" id="PF00743">
    <property type="entry name" value="FMO-like"/>
    <property type="match status" value="1"/>
</dbReference>
<organism evidence="6 7">
    <name type="scientific">Gordonia rubripertincta</name>
    <name type="common">Rhodococcus corallinus</name>
    <dbReference type="NCBI Taxonomy" id="36822"/>
    <lineage>
        <taxon>Bacteria</taxon>
        <taxon>Bacillati</taxon>
        <taxon>Actinomycetota</taxon>
        <taxon>Actinomycetes</taxon>
        <taxon>Mycobacteriales</taxon>
        <taxon>Gordoniaceae</taxon>
        <taxon>Gordonia</taxon>
    </lineage>
</organism>
<evidence type="ECO:0000313" key="7">
    <source>
        <dbReference type="Proteomes" id="UP001067235"/>
    </source>
</evidence>
<evidence type="ECO:0000256" key="5">
    <source>
        <dbReference type="SAM" id="MobiDB-lite"/>
    </source>
</evidence>
<comment type="similarity">
    <text evidence="1">Belongs to the FAD-binding monooxygenase family.</text>
</comment>
<dbReference type="Proteomes" id="UP001067235">
    <property type="component" value="Unassembled WGS sequence"/>
</dbReference>
<reference evidence="6" key="1">
    <citation type="submission" date="2022-12" db="EMBL/GenBank/DDBJ databases">
        <authorList>
            <person name="Krivoruchko A.V."/>
            <person name="Elkin A."/>
        </authorList>
    </citation>
    <scope>NUCLEOTIDE SEQUENCE</scope>
    <source>
        <strain evidence="6">IEGM 1388</strain>
    </source>
</reference>
<dbReference type="RefSeq" id="WP_301568921.1">
    <property type="nucleotide sequence ID" value="NZ_JAPWIE010000001.1"/>
</dbReference>
<keyword evidence="7" id="KW-1185">Reference proteome</keyword>
<protein>
    <submittedName>
        <fullName evidence="6">NAD(P)/FAD-dependent oxidoreductase</fullName>
    </submittedName>
</protein>
<accession>A0ABT4MNA0</accession>
<keyword evidence="4" id="KW-0560">Oxidoreductase</keyword>
<dbReference type="Gene3D" id="3.50.50.60">
    <property type="entry name" value="FAD/NAD(P)-binding domain"/>
    <property type="match status" value="2"/>
</dbReference>
<evidence type="ECO:0000313" key="6">
    <source>
        <dbReference type="EMBL" id="MCZ4548473.1"/>
    </source>
</evidence>
<dbReference type="InterPro" id="IPR020946">
    <property type="entry name" value="Flavin_mOase-like"/>
</dbReference>
<evidence type="ECO:0000256" key="1">
    <source>
        <dbReference type="ARBA" id="ARBA00010139"/>
    </source>
</evidence>
<dbReference type="InterPro" id="IPR051209">
    <property type="entry name" value="FAD-bind_Monooxygenase_sf"/>
</dbReference>
<gene>
    <name evidence="6" type="ORF">O4213_00665</name>
</gene>
<dbReference type="EMBL" id="JAPWIE010000001">
    <property type="protein sequence ID" value="MCZ4548473.1"/>
    <property type="molecule type" value="Genomic_DNA"/>
</dbReference>
<name>A0ABT4MNA0_GORRU</name>
<evidence type="ECO:0000256" key="2">
    <source>
        <dbReference type="ARBA" id="ARBA00022630"/>
    </source>
</evidence>
<dbReference type="SUPFAM" id="SSF51905">
    <property type="entry name" value="FAD/NAD(P)-binding domain"/>
    <property type="match status" value="1"/>
</dbReference>
<evidence type="ECO:0000256" key="3">
    <source>
        <dbReference type="ARBA" id="ARBA00022827"/>
    </source>
</evidence>
<dbReference type="PRINTS" id="PR00411">
    <property type="entry name" value="PNDRDTASEI"/>
</dbReference>